<evidence type="ECO:0000313" key="4">
    <source>
        <dbReference type="Proteomes" id="UP000253529"/>
    </source>
</evidence>
<dbReference type="RefSeq" id="WP_113891503.1">
    <property type="nucleotide sequence ID" value="NZ_QNRK01000029.1"/>
</dbReference>
<dbReference type="GO" id="GO:0016757">
    <property type="term" value="F:glycosyltransferase activity"/>
    <property type="evidence" value="ECO:0007669"/>
    <property type="project" value="InterPro"/>
</dbReference>
<proteinExistence type="predicted"/>
<feature type="domain" description="DUF3492" evidence="2">
    <location>
        <begin position="18"/>
        <end position="287"/>
    </location>
</feature>
<keyword evidence="4" id="KW-1185">Reference proteome</keyword>
<dbReference type="OrthoDB" id="9790710at2"/>
<keyword evidence="3" id="KW-0808">Transferase</keyword>
<accession>A0A366EXK8</accession>
<dbReference type="Gene3D" id="3.40.50.2000">
    <property type="entry name" value="Glycogen Phosphorylase B"/>
    <property type="match status" value="2"/>
</dbReference>
<dbReference type="NCBIfam" id="NF038011">
    <property type="entry name" value="PelF"/>
    <property type="match status" value="1"/>
</dbReference>
<evidence type="ECO:0000313" key="3">
    <source>
        <dbReference type="EMBL" id="RBP07133.1"/>
    </source>
</evidence>
<dbReference type="Proteomes" id="UP000253529">
    <property type="component" value="Unassembled WGS sequence"/>
</dbReference>
<organism evidence="3 4">
    <name type="scientific">Roseiarcus fermentans</name>
    <dbReference type="NCBI Taxonomy" id="1473586"/>
    <lineage>
        <taxon>Bacteria</taxon>
        <taxon>Pseudomonadati</taxon>
        <taxon>Pseudomonadota</taxon>
        <taxon>Alphaproteobacteria</taxon>
        <taxon>Hyphomicrobiales</taxon>
        <taxon>Roseiarcaceae</taxon>
        <taxon>Roseiarcus</taxon>
    </lineage>
</organism>
<dbReference type="InterPro" id="IPR001296">
    <property type="entry name" value="Glyco_trans_1"/>
</dbReference>
<dbReference type="Pfam" id="PF11997">
    <property type="entry name" value="DUF3492"/>
    <property type="match status" value="1"/>
</dbReference>
<dbReference type="InterPro" id="IPR047691">
    <property type="entry name" value="PelF-like"/>
</dbReference>
<reference evidence="3 4" key="1">
    <citation type="submission" date="2018-06" db="EMBL/GenBank/DDBJ databases">
        <title>Genomic Encyclopedia of Type Strains, Phase IV (KMG-IV): sequencing the most valuable type-strain genomes for metagenomic binning, comparative biology and taxonomic classification.</title>
        <authorList>
            <person name="Goeker M."/>
        </authorList>
    </citation>
    <scope>NUCLEOTIDE SEQUENCE [LARGE SCALE GENOMIC DNA]</scope>
    <source>
        <strain evidence="3 4">DSM 24875</strain>
    </source>
</reference>
<comment type="caution">
    <text evidence="3">The sequence shown here is derived from an EMBL/GenBank/DDBJ whole genome shotgun (WGS) entry which is preliminary data.</text>
</comment>
<dbReference type="SUPFAM" id="SSF53756">
    <property type="entry name" value="UDP-Glycosyltransferase/glycogen phosphorylase"/>
    <property type="match status" value="1"/>
</dbReference>
<name>A0A366EXK8_9HYPH</name>
<dbReference type="Pfam" id="PF00534">
    <property type="entry name" value="Glycos_transf_1"/>
    <property type="match status" value="1"/>
</dbReference>
<dbReference type="InterPro" id="IPR022622">
    <property type="entry name" value="DUF3492"/>
</dbReference>
<dbReference type="PANTHER" id="PTHR12526">
    <property type="entry name" value="GLYCOSYLTRANSFERASE"/>
    <property type="match status" value="1"/>
</dbReference>
<evidence type="ECO:0000259" key="2">
    <source>
        <dbReference type="Pfam" id="PF11997"/>
    </source>
</evidence>
<protein>
    <submittedName>
        <fullName evidence="3">Glycosyltransferase involved in cell wall biosynthesis</fullName>
    </submittedName>
</protein>
<dbReference type="AlphaFoldDB" id="A0A366EXK8"/>
<dbReference type="EMBL" id="QNRK01000029">
    <property type="protein sequence ID" value="RBP07133.1"/>
    <property type="molecule type" value="Genomic_DNA"/>
</dbReference>
<evidence type="ECO:0000259" key="1">
    <source>
        <dbReference type="Pfam" id="PF00534"/>
    </source>
</evidence>
<gene>
    <name evidence="3" type="ORF">DFR50_12963</name>
</gene>
<dbReference type="PANTHER" id="PTHR12526:SF608">
    <property type="entry name" value="PELF"/>
    <property type="match status" value="1"/>
</dbReference>
<feature type="domain" description="Glycosyl transferase family 1" evidence="1">
    <location>
        <begin position="312"/>
        <end position="473"/>
    </location>
</feature>
<sequence length="516" mass="55951">MTARAGSSRGGSAPGPAADICLIVEGGYPYVVGGVAAWADALIRASPQLSFHVISITISNQPRRRSYKLPDNALGVTDVILDACPRGRAPWPREGERIRDILGLAEIALSHDDGSAFEALIAELRVTGFGQAALLDSKAGWRAMEQAYHRLSPNCSLLDFFWSWRFLVRSLLAMTSAPLPRARVFHAVATGYSGVLGSYARLVTKTPLLVTEHGIYTNERRIELAVADWLFESGGGGFDVAVEPAELRSIWLNAFQSFSRIGYAAADVITTQYRANQSFQRADGAPSEKLRIIPNGIDVAKLAAIPRSDAPRRPTVVMIGRIVPIKDVRTFIMAVALLKDLVPDVLAILIGPEDEDPEYAAECRQLVRQLGAEQAIEFLGRVPDVMKYLASSDVLALSSISEAQPIAVLEAAAIGLAIVTTDVGSCREIIEGFSGDPVAGRGGYVVEPCNPKAMAEALAKILLDGAMRRQMADVMRRRVGSYYHKDRVTRLYESLWAELMSPARPIVAGGVLEKRQ</sequence>